<protein>
    <submittedName>
        <fullName evidence="1">Uncharacterized protein</fullName>
    </submittedName>
</protein>
<dbReference type="AlphaFoldDB" id="A0A9X3IKH1"/>
<reference evidence="1" key="1">
    <citation type="submission" date="2022-11" db="EMBL/GenBank/DDBJ databases">
        <title>Biodiversity and phylogenetic relationships of bacteria.</title>
        <authorList>
            <person name="Machado R.A.R."/>
            <person name="Bhat A."/>
            <person name="Loulou A."/>
            <person name="Kallel S."/>
        </authorList>
    </citation>
    <scope>NUCLEOTIDE SEQUENCE</scope>
    <source>
        <strain evidence="1">K-TC2</strain>
    </source>
</reference>
<dbReference type="EMBL" id="JAPKNK010000003">
    <property type="protein sequence ID" value="MCX5569599.1"/>
    <property type="molecule type" value="Genomic_DNA"/>
</dbReference>
<accession>A0A9X3IKH1</accession>
<name>A0A9X3IKH1_9HYPH</name>
<dbReference type="RefSeq" id="WP_266338560.1">
    <property type="nucleotide sequence ID" value="NZ_JAPKNK010000003.1"/>
</dbReference>
<evidence type="ECO:0000313" key="1">
    <source>
        <dbReference type="EMBL" id="MCX5569599.1"/>
    </source>
</evidence>
<keyword evidence="2" id="KW-1185">Reference proteome</keyword>
<proteinExistence type="predicted"/>
<gene>
    <name evidence="1" type="ORF">OSH07_10390</name>
</gene>
<dbReference type="Proteomes" id="UP001144805">
    <property type="component" value="Unassembled WGS sequence"/>
</dbReference>
<evidence type="ECO:0000313" key="2">
    <source>
        <dbReference type="Proteomes" id="UP001144805"/>
    </source>
</evidence>
<organism evidence="1 2">
    <name type="scientific">Kaistia nematophila</name>
    <dbReference type="NCBI Taxonomy" id="2994654"/>
    <lineage>
        <taxon>Bacteria</taxon>
        <taxon>Pseudomonadati</taxon>
        <taxon>Pseudomonadota</taxon>
        <taxon>Alphaproteobacteria</taxon>
        <taxon>Hyphomicrobiales</taxon>
        <taxon>Kaistiaceae</taxon>
        <taxon>Kaistia</taxon>
    </lineage>
</organism>
<comment type="caution">
    <text evidence="1">The sequence shown here is derived from an EMBL/GenBank/DDBJ whole genome shotgun (WGS) entry which is preliminary data.</text>
</comment>
<sequence>MDILAIQPTTITIDIKHPASGEPIGLQVECTSLEADAVKAVERAIKNKALRGGRNSMTAEKIEDNTVDLLAAAIVGWKWDDGLSLGDLKNPPLTKVNVVRLLQVGWVAKQIDTALGDEAAFFAN</sequence>